<reference evidence="3" key="2">
    <citation type="submission" date="2025-09" db="UniProtKB">
        <authorList>
            <consortium name="Ensembl"/>
        </authorList>
    </citation>
    <scope>IDENTIFICATION</scope>
</reference>
<feature type="region of interest" description="Disordered" evidence="2">
    <location>
        <begin position="165"/>
        <end position="195"/>
    </location>
</feature>
<reference evidence="3" key="1">
    <citation type="submission" date="2025-08" db="UniProtKB">
        <authorList>
            <consortium name="Ensembl"/>
        </authorList>
    </citation>
    <scope>IDENTIFICATION</scope>
</reference>
<feature type="coiled-coil region" evidence="1">
    <location>
        <begin position="12"/>
        <end position="149"/>
    </location>
</feature>
<keyword evidence="4" id="KW-1185">Reference proteome</keyword>
<feature type="compositionally biased region" description="Basic and acidic residues" evidence="2">
    <location>
        <begin position="266"/>
        <end position="296"/>
    </location>
</feature>
<evidence type="ECO:0000313" key="3">
    <source>
        <dbReference type="Ensembl" id="ENSNMLP00000031249.1"/>
    </source>
</evidence>
<feature type="compositionally biased region" description="Polar residues" evidence="2">
    <location>
        <begin position="185"/>
        <end position="195"/>
    </location>
</feature>
<dbReference type="Ensembl" id="ENSNMLT00000034823.1">
    <property type="protein sequence ID" value="ENSNMLP00000031249.1"/>
    <property type="gene ID" value="ENSNMLG00000019646.1"/>
</dbReference>
<dbReference type="Proteomes" id="UP000694523">
    <property type="component" value="Unplaced"/>
</dbReference>
<name>A0A8C6U8P0_9GOBI</name>
<evidence type="ECO:0000256" key="2">
    <source>
        <dbReference type="SAM" id="MobiDB-lite"/>
    </source>
</evidence>
<protein>
    <submittedName>
        <fullName evidence="3">Uncharacterized protein</fullName>
    </submittedName>
</protein>
<feature type="region of interest" description="Disordered" evidence="2">
    <location>
        <begin position="266"/>
        <end position="300"/>
    </location>
</feature>
<evidence type="ECO:0000256" key="1">
    <source>
        <dbReference type="SAM" id="Coils"/>
    </source>
</evidence>
<feature type="compositionally biased region" description="Basic residues" evidence="2">
    <location>
        <begin position="344"/>
        <end position="355"/>
    </location>
</feature>
<proteinExistence type="predicted"/>
<accession>A0A8C6U8P0</accession>
<dbReference type="AlphaFoldDB" id="A0A8C6U8P0"/>
<sequence>MDQDQSEMESRLNDVLSRIAMETQEIKELEQQLTDGQILANEALKRDLEGVISGLQQYLKSLRAQTSKAQVNAQNLQAENQSLRRHLKDTQRHYRRLEEQATAHTQLMTAQQDDLSVLHSEAASLRDGQVHMEAELQHLREELDRQSDQCLLQQTIRDLQTRLERFTSETPDHSSSLRVEDLSRSKSQALDQSLSEGRYRNLHRLNRKVQELRRVMCETESLTGEQRLWAVHRVKELNCSVERLKGRLEDGEARSELTEVQAEVDRARTKTRTESRCKAGAETRLRTRPEREEAPRSRAPVRLTTVSVGSGATLDSGLDLHLLSSPERAKTTGAAGNWHYRTRGAKEQHHHQHQHHLTETDPSEEGGSTEAEPAGGAHTQDEKKRLRAETEKLQRALRKHRRVLGVCEEVWCVEQTLMKRRAELREAQRLLQEAHSSIAKARHEAEEWARRAKDSATCLQRTQLQLR</sequence>
<evidence type="ECO:0000313" key="4">
    <source>
        <dbReference type="Proteomes" id="UP000694523"/>
    </source>
</evidence>
<keyword evidence="1" id="KW-0175">Coiled coil</keyword>
<organism evidence="3 4">
    <name type="scientific">Neogobius melanostomus</name>
    <name type="common">round goby</name>
    <dbReference type="NCBI Taxonomy" id="47308"/>
    <lineage>
        <taxon>Eukaryota</taxon>
        <taxon>Metazoa</taxon>
        <taxon>Chordata</taxon>
        <taxon>Craniata</taxon>
        <taxon>Vertebrata</taxon>
        <taxon>Euteleostomi</taxon>
        <taxon>Actinopterygii</taxon>
        <taxon>Neopterygii</taxon>
        <taxon>Teleostei</taxon>
        <taxon>Neoteleostei</taxon>
        <taxon>Acanthomorphata</taxon>
        <taxon>Gobiaria</taxon>
        <taxon>Gobiiformes</taxon>
        <taxon>Gobioidei</taxon>
        <taxon>Gobiidae</taxon>
        <taxon>Benthophilinae</taxon>
        <taxon>Neogobiini</taxon>
        <taxon>Neogobius</taxon>
    </lineage>
</organism>
<feature type="region of interest" description="Disordered" evidence="2">
    <location>
        <begin position="344"/>
        <end position="387"/>
    </location>
</feature>